<accession>A0ABS9ESW2</accession>
<sequence>MNKLLKLGLSVVFVLSLLVGSVFAEDTIKIGLLAPLTGKGADDGINVKNSVVMAVEELNASGGLLGKKVELVYYDDRNEPKEAVGLAYKLIERDEVVGVVGGSYSFPTRAVAPIFQEEEIPFVAAYALHPDVTAAGDYCFRVGFLGELEGRGCAYLAVEKLGAKTVSLIHADNDFGRTLSTGTMEYLEKYAPDVKVLSDQAYPFGEKDYKAYLSKIKEENPDVVIASGYFFQAGPMLKQAREMGITAQFVGEEGADSPETPKIAGDAAEGFIIATNLNRDDPRPFVQKYLKEYKERFEVDTCMVGASAYDAFMVLVNGIKTAGTTDGDKVKDAIAKSEVEGLTGTAKFTETGEVIKAPVAQIIKDGQFRFYCEMDDPRVIGE</sequence>
<comment type="similarity">
    <text evidence="1">Belongs to the leucine-binding protein family.</text>
</comment>
<dbReference type="SUPFAM" id="SSF53822">
    <property type="entry name" value="Periplasmic binding protein-like I"/>
    <property type="match status" value="1"/>
</dbReference>
<dbReference type="EMBL" id="JAKGUD010000013">
    <property type="protein sequence ID" value="MCF4143311.1"/>
    <property type="molecule type" value="Genomic_DNA"/>
</dbReference>
<dbReference type="Pfam" id="PF13458">
    <property type="entry name" value="Peripla_BP_6"/>
    <property type="match status" value="1"/>
</dbReference>
<evidence type="ECO:0000256" key="1">
    <source>
        <dbReference type="ARBA" id="ARBA00010062"/>
    </source>
</evidence>
<dbReference type="PANTHER" id="PTHR30483">
    <property type="entry name" value="LEUCINE-SPECIFIC-BINDING PROTEIN"/>
    <property type="match status" value="1"/>
</dbReference>
<evidence type="ECO:0000313" key="7">
    <source>
        <dbReference type="Proteomes" id="UP001200430"/>
    </source>
</evidence>
<dbReference type="Gene3D" id="3.40.50.2300">
    <property type="match status" value="2"/>
</dbReference>
<feature type="domain" description="Leucine-binding protein" evidence="5">
    <location>
        <begin position="27"/>
        <end position="355"/>
    </location>
</feature>
<dbReference type="PRINTS" id="PR00337">
    <property type="entry name" value="LEUILEVALBP"/>
</dbReference>
<evidence type="ECO:0000259" key="5">
    <source>
        <dbReference type="Pfam" id="PF13458"/>
    </source>
</evidence>
<proteinExistence type="inferred from homology"/>
<evidence type="ECO:0000256" key="3">
    <source>
        <dbReference type="ARBA" id="ARBA00022729"/>
    </source>
</evidence>
<keyword evidence="7" id="KW-1185">Reference proteome</keyword>
<dbReference type="InterPro" id="IPR028082">
    <property type="entry name" value="Peripla_BP_I"/>
</dbReference>
<dbReference type="InterPro" id="IPR000709">
    <property type="entry name" value="Leu_Ile_Val-bd"/>
</dbReference>
<gene>
    <name evidence="6" type="ORF">L2W38_10850</name>
</gene>
<keyword evidence="4" id="KW-0029">Amino-acid transport</keyword>
<name>A0ABS9ESW2_9BACT</name>
<dbReference type="InterPro" id="IPR051010">
    <property type="entry name" value="BCAA_transport"/>
</dbReference>
<evidence type="ECO:0000256" key="2">
    <source>
        <dbReference type="ARBA" id="ARBA00022448"/>
    </source>
</evidence>
<keyword evidence="3" id="KW-0732">Signal</keyword>
<protein>
    <submittedName>
        <fullName evidence="6">ABC transporter substrate-binding protein</fullName>
    </submittedName>
</protein>
<dbReference type="CDD" id="cd19981">
    <property type="entry name" value="PBP1_ABC_HAAT-like"/>
    <property type="match status" value="1"/>
</dbReference>
<dbReference type="RefSeq" id="WP_236100013.1">
    <property type="nucleotide sequence ID" value="NZ_JAKGUD010000013.1"/>
</dbReference>
<dbReference type="InterPro" id="IPR028081">
    <property type="entry name" value="Leu-bd"/>
</dbReference>
<dbReference type="Proteomes" id="UP001200430">
    <property type="component" value="Unassembled WGS sequence"/>
</dbReference>
<keyword evidence="2" id="KW-0813">Transport</keyword>
<dbReference type="PANTHER" id="PTHR30483:SF6">
    <property type="entry name" value="PERIPLASMIC BINDING PROTEIN OF ABC TRANSPORTER FOR NATURAL AMINO ACIDS"/>
    <property type="match status" value="1"/>
</dbReference>
<reference evidence="6 7" key="1">
    <citation type="submission" date="2022-01" db="EMBL/GenBank/DDBJ databases">
        <title>Dethiosulfovibrio faecalis sp. nov., a novel proteolytic, non-sulfur-reducing bacterium isolated from a marine aquaculture solid waste bioreactor.</title>
        <authorList>
            <person name="Grabowski S."/>
            <person name="Apolinario E."/>
            <person name="Schneider N."/>
            <person name="Marshall C.W."/>
            <person name="Sowers K.R."/>
        </authorList>
    </citation>
    <scope>NUCLEOTIDE SEQUENCE [LARGE SCALE GENOMIC DNA]</scope>
    <source>
        <strain evidence="6 7">DSM 12537</strain>
    </source>
</reference>
<comment type="caution">
    <text evidence="6">The sequence shown here is derived from an EMBL/GenBank/DDBJ whole genome shotgun (WGS) entry which is preliminary data.</text>
</comment>
<organism evidence="6 7">
    <name type="scientific">Dethiosulfovibrio marinus</name>
    <dbReference type="NCBI Taxonomy" id="133532"/>
    <lineage>
        <taxon>Bacteria</taxon>
        <taxon>Thermotogati</taxon>
        <taxon>Synergistota</taxon>
        <taxon>Synergistia</taxon>
        <taxon>Synergistales</taxon>
        <taxon>Dethiosulfovibrionaceae</taxon>
        <taxon>Dethiosulfovibrio</taxon>
    </lineage>
</organism>
<evidence type="ECO:0000256" key="4">
    <source>
        <dbReference type="ARBA" id="ARBA00022970"/>
    </source>
</evidence>
<evidence type="ECO:0000313" key="6">
    <source>
        <dbReference type="EMBL" id="MCF4143311.1"/>
    </source>
</evidence>